<reference evidence="2 3" key="1">
    <citation type="submission" date="2019-04" db="EMBL/GenBank/DDBJ databases">
        <title>Genome sequence of Bacillus hwajinpoensis strain Y2.</title>
        <authorList>
            <person name="Fair J.L."/>
            <person name="Maclea K.S."/>
        </authorList>
    </citation>
    <scope>NUCLEOTIDE SEQUENCE [LARGE SCALE GENOMIC DNA]</scope>
    <source>
        <strain evidence="2 3">Y2</strain>
    </source>
</reference>
<dbReference type="AlphaFoldDB" id="A0A4U1ML59"/>
<keyword evidence="1" id="KW-0472">Membrane</keyword>
<gene>
    <name evidence="2" type="ORF">FBF83_03680</name>
</gene>
<feature type="transmembrane region" description="Helical" evidence="1">
    <location>
        <begin position="32"/>
        <end position="53"/>
    </location>
</feature>
<dbReference type="EMBL" id="SWFM01000001">
    <property type="protein sequence ID" value="TKD71913.1"/>
    <property type="molecule type" value="Genomic_DNA"/>
</dbReference>
<keyword evidence="1" id="KW-0812">Transmembrane</keyword>
<dbReference type="OrthoDB" id="2440739at2"/>
<organism evidence="2 3">
    <name type="scientific">Guptibacillus hwajinpoensis</name>
    <dbReference type="NCBI Taxonomy" id="208199"/>
    <lineage>
        <taxon>Bacteria</taxon>
        <taxon>Bacillati</taxon>
        <taxon>Bacillota</taxon>
        <taxon>Bacilli</taxon>
        <taxon>Bacillales</taxon>
        <taxon>Guptibacillaceae</taxon>
        <taxon>Guptibacillus</taxon>
    </lineage>
</organism>
<dbReference type="Pfam" id="PF11151">
    <property type="entry name" value="DUF2929"/>
    <property type="match status" value="1"/>
</dbReference>
<dbReference type="Proteomes" id="UP000310541">
    <property type="component" value="Unassembled WGS sequence"/>
</dbReference>
<name>A0A4U1ML59_9BACL</name>
<dbReference type="RefSeq" id="WP_136945766.1">
    <property type="nucleotide sequence ID" value="NZ_SWFM01000001.1"/>
</dbReference>
<accession>A0A4U1ML59</accession>
<evidence type="ECO:0000256" key="1">
    <source>
        <dbReference type="SAM" id="Phobius"/>
    </source>
</evidence>
<protein>
    <submittedName>
        <fullName evidence="2">DUF2929 family protein</fullName>
    </submittedName>
</protein>
<comment type="caution">
    <text evidence="2">The sequence shown here is derived from an EMBL/GenBank/DDBJ whole genome shotgun (WGS) entry which is preliminary data.</text>
</comment>
<sequence>MRYLWAIIWGFLLSNMIFYVLASMQGGHYHFASASLFGIILSAAAMFLGESLISDPAEQ</sequence>
<evidence type="ECO:0000313" key="2">
    <source>
        <dbReference type="EMBL" id="TKD71913.1"/>
    </source>
</evidence>
<evidence type="ECO:0000313" key="3">
    <source>
        <dbReference type="Proteomes" id="UP000310541"/>
    </source>
</evidence>
<proteinExistence type="predicted"/>
<keyword evidence="1" id="KW-1133">Transmembrane helix</keyword>
<dbReference type="InterPro" id="IPR021324">
    <property type="entry name" value="DUF2929"/>
</dbReference>